<proteinExistence type="inferred from homology"/>
<evidence type="ECO:0000256" key="7">
    <source>
        <dbReference type="ARBA" id="ARBA00022989"/>
    </source>
</evidence>
<evidence type="ECO:0000256" key="4">
    <source>
        <dbReference type="ARBA" id="ARBA00022475"/>
    </source>
</evidence>
<keyword evidence="13" id="KW-1185">Reference proteome</keyword>
<feature type="transmembrane region" description="Helical" evidence="12">
    <location>
        <begin position="195"/>
        <end position="220"/>
    </location>
</feature>
<dbReference type="WBParaSite" id="MBELARI_LOCUS7834">
    <property type="protein sequence ID" value="MBELARI_LOCUS7834"/>
    <property type="gene ID" value="MBELARI_LOCUS7834"/>
</dbReference>
<keyword evidence="10" id="KW-0407">Ion channel</keyword>
<evidence type="ECO:0000313" key="13">
    <source>
        <dbReference type="Proteomes" id="UP000887575"/>
    </source>
</evidence>
<feature type="transmembrane region" description="Helical" evidence="12">
    <location>
        <begin position="97"/>
        <end position="120"/>
    </location>
</feature>
<feature type="compositionally biased region" description="Acidic residues" evidence="11">
    <location>
        <begin position="1"/>
        <end position="10"/>
    </location>
</feature>
<evidence type="ECO:0000256" key="8">
    <source>
        <dbReference type="ARBA" id="ARBA00023065"/>
    </source>
</evidence>
<dbReference type="PANTHER" id="PTHR21522">
    <property type="entry name" value="PROTON CHANNEL OTOP"/>
    <property type="match status" value="1"/>
</dbReference>
<accession>A0AAF3FLH1</accession>
<evidence type="ECO:0000256" key="12">
    <source>
        <dbReference type="SAM" id="Phobius"/>
    </source>
</evidence>
<evidence type="ECO:0000256" key="10">
    <source>
        <dbReference type="ARBA" id="ARBA00023303"/>
    </source>
</evidence>
<organism evidence="13 14">
    <name type="scientific">Mesorhabditis belari</name>
    <dbReference type="NCBI Taxonomy" id="2138241"/>
    <lineage>
        <taxon>Eukaryota</taxon>
        <taxon>Metazoa</taxon>
        <taxon>Ecdysozoa</taxon>
        <taxon>Nematoda</taxon>
        <taxon>Chromadorea</taxon>
        <taxon>Rhabditida</taxon>
        <taxon>Rhabditina</taxon>
        <taxon>Rhabditomorpha</taxon>
        <taxon>Rhabditoidea</taxon>
        <taxon>Rhabditidae</taxon>
        <taxon>Mesorhabditinae</taxon>
        <taxon>Mesorhabditis</taxon>
    </lineage>
</organism>
<feature type="transmembrane region" description="Helical" evidence="12">
    <location>
        <begin position="359"/>
        <end position="382"/>
    </location>
</feature>
<evidence type="ECO:0000256" key="3">
    <source>
        <dbReference type="ARBA" id="ARBA00022448"/>
    </source>
</evidence>
<evidence type="ECO:0000256" key="9">
    <source>
        <dbReference type="ARBA" id="ARBA00023136"/>
    </source>
</evidence>
<keyword evidence="3" id="KW-0813">Transport</keyword>
<dbReference type="Proteomes" id="UP000887575">
    <property type="component" value="Unassembled WGS sequence"/>
</dbReference>
<comment type="similarity">
    <text evidence="2">Belongs to the otopetrin family.</text>
</comment>
<feature type="transmembrane region" description="Helical" evidence="12">
    <location>
        <begin position="232"/>
        <end position="248"/>
    </location>
</feature>
<dbReference type="InterPro" id="IPR004878">
    <property type="entry name" value="Otopetrin"/>
</dbReference>
<keyword evidence="4" id="KW-1003">Cell membrane</keyword>
<reference evidence="14" key="1">
    <citation type="submission" date="2024-02" db="UniProtKB">
        <authorList>
            <consortium name="WormBaseParasite"/>
        </authorList>
    </citation>
    <scope>IDENTIFICATION</scope>
</reference>
<feature type="transmembrane region" description="Helical" evidence="12">
    <location>
        <begin position="570"/>
        <end position="589"/>
    </location>
</feature>
<protein>
    <submittedName>
        <fullName evidence="14">Uncharacterized protein</fullName>
    </submittedName>
</protein>
<feature type="region of interest" description="Disordered" evidence="11">
    <location>
        <begin position="1"/>
        <end position="39"/>
    </location>
</feature>
<name>A0AAF3FLH1_9BILA</name>
<keyword evidence="6" id="KW-0375">Hydrogen ion transport</keyword>
<sequence length="668" mass="75737">MIIEPEDDEQGSSRSREIHFIQEENEPTSPSSLKPSVEVSPLRKTSVSFALDFEAQHKAEEVDAENRANAYYDKNRPKKDEETIGMMNGRWIDNTNACNFLAALVSLLYALVLTVIAIIIEVSPGWSNQLYIGELVFYIWMYGFGLIFFGYCYFFLVYTKWFLQVQRWLIRLRILDDDKWVLEKAAHTGEGAGSLYLRLGAVVFGTLGIMLLGMESFLIFHNHDNGTQAAKLILVAVFIFVEMHFIFCNSKLVIITNQGIARFGMMHVIAVNIFTWIRFILVKAISKHTKKQKKELKTGYYADDSSDSSEEATAYESTIVYGQQIYEALTSTTPYPIKTNETSGNLGQTLYIEKYFGDFTTIFVTCIVEYSLIGAAVMFILWMQIGHVGPHHGWSQQKRAKRKSKMRIDCSRSTSGIFGGVLYMILVFMSIGVYLVFSKLNETSNQTLCFGIVEIVMYTWILSVLIFGLWRMRVLQYKRENSHASAEILDEILLVIGLFGEIVYCCIAIDLWIATQSSESKYQKMHGYDLALYIIRLVSVFLQALFIFLSTRLAARGPNEQRIKPGKQSVTFLLVANIALFIFMTFESMNSNLPLNASSSAFPYIIYGVGPLVVFYRFHSSVCLVDIFKKTYNTKLLDSSSAGSFATTATASSIESPIQEHNTLPNEH</sequence>
<keyword evidence="8" id="KW-0406">Ion transport</keyword>
<feature type="transmembrane region" description="Helical" evidence="12">
    <location>
        <begin position="530"/>
        <end position="549"/>
    </location>
</feature>
<keyword evidence="7 12" id="KW-1133">Transmembrane helix</keyword>
<dbReference type="Pfam" id="PF03189">
    <property type="entry name" value="Otopetrin"/>
    <property type="match status" value="1"/>
</dbReference>
<dbReference type="GO" id="GO:0005886">
    <property type="term" value="C:plasma membrane"/>
    <property type="evidence" value="ECO:0007669"/>
    <property type="project" value="UniProtKB-SubCell"/>
</dbReference>
<dbReference type="PANTHER" id="PTHR21522:SF43">
    <property type="entry name" value="OTOPETRIN-2"/>
    <property type="match status" value="1"/>
</dbReference>
<keyword evidence="9 12" id="KW-0472">Membrane</keyword>
<feature type="transmembrane region" description="Helical" evidence="12">
    <location>
        <begin position="449"/>
        <end position="470"/>
    </location>
</feature>
<keyword evidence="5 12" id="KW-0812">Transmembrane</keyword>
<dbReference type="AlphaFoldDB" id="A0AAF3FLH1"/>
<comment type="subcellular location">
    <subcellularLocation>
        <location evidence="1">Cell membrane</location>
        <topology evidence="1">Multi-pass membrane protein</topology>
    </subcellularLocation>
</comment>
<evidence type="ECO:0000256" key="2">
    <source>
        <dbReference type="ARBA" id="ARBA00006513"/>
    </source>
</evidence>
<evidence type="ECO:0000256" key="1">
    <source>
        <dbReference type="ARBA" id="ARBA00004651"/>
    </source>
</evidence>
<dbReference type="GO" id="GO:0015252">
    <property type="term" value="F:proton channel activity"/>
    <property type="evidence" value="ECO:0007669"/>
    <property type="project" value="InterPro"/>
</dbReference>
<evidence type="ECO:0000256" key="11">
    <source>
        <dbReference type="SAM" id="MobiDB-lite"/>
    </source>
</evidence>
<feature type="transmembrane region" description="Helical" evidence="12">
    <location>
        <begin position="140"/>
        <end position="163"/>
    </location>
</feature>
<feature type="transmembrane region" description="Helical" evidence="12">
    <location>
        <begin position="491"/>
        <end position="514"/>
    </location>
</feature>
<evidence type="ECO:0000256" key="5">
    <source>
        <dbReference type="ARBA" id="ARBA00022692"/>
    </source>
</evidence>
<feature type="transmembrane region" description="Helical" evidence="12">
    <location>
        <begin position="601"/>
        <end position="619"/>
    </location>
</feature>
<evidence type="ECO:0000256" key="6">
    <source>
        <dbReference type="ARBA" id="ARBA00022781"/>
    </source>
</evidence>
<evidence type="ECO:0000313" key="14">
    <source>
        <dbReference type="WBParaSite" id="MBELARI_LOCUS7834"/>
    </source>
</evidence>
<feature type="transmembrane region" description="Helical" evidence="12">
    <location>
        <begin position="260"/>
        <end position="281"/>
    </location>
</feature>
<feature type="transmembrane region" description="Helical" evidence="12">
    <location>
        <begin position="415"/>
        <end position="437"/>
    </location>
</feature>